<keyword evidence="3" id="KW-1185">Reference proteome</keyword>
<evidence type="ECO:0000313" key="3">
    <source>
        <dbReference type="Proteomes" id="UP000298213"/>
    </source>
</evidence>
<feature type="chain" id="PRO_5021456536" evidence="1">
    <location>
        <begin position="24"/>
        <end position="165"/>
    </location>
</feature>
<reference evidence="2 3" key="1">
    <citation type="submission" date="2019-03" db="EMBL/GenBank/DDBJ databases">
        <title>Genome sequence of Sphingomonas sp. 17J27-24.</title>
        <authorList>
            <person name="Kim M."/>
            <person name="Maeng S."/>
            <person name="Sathiyaraj S."/>
        </authorList>
    </citation>
    <scope>NUCLEOTIDE SEQUENCE [LARGE SCALE GENOMIC DNA]</scope>
    <source>
        <strain evidence="2 3">17J27-24</strain>
    </source>
</reference>
<sequence length="165" mass="17279">MLRLRIPFAAAALAFAPAASAQAALGPDAAACQANRPSVLVSVTGFKNRIGKLRVQLYGSNPAEFLATGKWLRRIDLPVTRSGAMNVCVAVPKAGTYAIAVRHDADANGKSGWNDGGGFSNNPRISLLDLKPSHREVAFAVGSGVKTVNVVLNYRRGLSVGPIGR</sequence>
<comment type="caution">
    <text evidence="2">The sequence shown here is derived from an EMBL/GenBank/DDBJ whole genome shotgun (WGS) entry which is preliminary data.</text>
</comment>
<dbReference type="EMBL" id="SPDV01000030">
    <property type="protein sequence ID" value="TFI57475.1"/>
    <property type="molecule type" value="Genomic_DNA"/>
</dbReference>
<accession>A0A4Y8ZQR4</accession>
<dbReference type="AlphaFoldDB" id="A0A4Y8ZQR4"/>
<gene>
    <name evidence="2" type="ORF">E2493_14810</name>
</gene>
<dbReference type="Pfam" id="PF09912">
    <property type="entry name" value="DUF2141"/>
    <property type="match status" value="1"/>
</dbReference>
<dbReference type="OrthoDB" id="7189112at2"/>
<dbReference type="RefSeq" id="WP_135088145.1">
    <property type="nucleotide sequence ID" value="NZ_SPDV01000030.1"/>
</dbReference>
<evidence type="ECO:0000313" key="2">
    <source>
        <dbReference type="EMBL" id="TFI57475.1"/>
    </source>
</evidence>
<dbReference type="InterPro" id="IPR018673">
    <property type="entry name" value="DUF2141"/>
</dbReference>
<feature type="signal peptide" evidence="1">
    <location>
        <begin position="1"/>
        <end position="23"/>
    </location>
</feature>
<protein>
    <submittedName>
        <fullName evidence="2">DUF2141 domain-containing protein</fullName>
    </submittedName>
</protein>
<dbReference type="Proteomes" id="UP000298213">
    <property type="component" value="Unassembled WGS sequence"/>
</dbReference>
<organism evidence="2 3">
    <name type="scientific">Sphingomonas parva</name>
    <dbReference type="NCBI Taxonomy" id="2555898"/>
    <lineage>
        <taxon>Bacteria</taxon>
        <taxon>Pseudomonadati</taxon>
        <taxon>Pseudomonadota</taxon>
        <taxon>Alphaproteobacteria</taxon>
        <taxon>Sphingomonadales</taxon>
        <taxon>Sphingomonadaceae</taxon>
        <taxon>Sphingomonas</taxon>
    </lineage>
</organism>
<evidence type="ECO:0000256" key="1">
    <source>
        <dbReference type="SAM" id="SignalP"/>
    </source>
</evidence>
<keyword evidence="1" id="KW-0732">Signal</keyword>
<proteinExistence type="predicted"/>
<name>A0A4Y8ZQR4_9SPHN</name>